<evidence type="ECO:0000313" key="10">
    <source>
        <dbReference type="Proteomes" id="UP000277928"/>
    </source>
</evidence>
<proteinExistence type="predicted"/>
<keyword evidence="4" id="KW-0862">Zinc</keyword>
<evidence type="ECO:0000256" key="4">
    <source>
        <dbReference type="ARBA" id="ARBA00022833"/>
    </source>
</evidence>
<evidence type="ECO:0000256" key="1">
    <source>
        <dbReference type="ARBA" id="ARBA00022723"/>
    </source>
</evidence>
<dbReference type="GO" id="GO:0000122">
    <property type="term" value="P:negative regulation of transcription by RNA polymerase II"/>
    <property type="evidence" value="ECO:0007669"/>
    <property type="project" value="UniProtKB-ARBA"/>
</dbReference>
<evidence type="ECO:0000259" key="8">
    <source>
        <dbReference type="PROSITE" id="PS50157"/>
    </source>
</evidence>
<sequence length="381" mass="42408">MPESSKQCQSINIPIRNSRHPLLCAECHKRFQTMQELYLHSEVCMIESFENEAISVFSNMPSLTEPTTVFVAASHAGITAKGDDPPILIPETNAFASSSGSTSLSSSAKCKVGCPLVKKSEIHTVTDKSETPSTSFISTSESEQRSHKLPFELENTRILQSPGGLKIYISIERQSEEGNDGANSGNDSCGYESLGAHGSNATSSKTKVIGTLANEDDICRPKMQCPTCGLVLYRHNFGTHYRIHTGELPFVCTYCQKRFRTTSALKVHVRAHTGEKPYSCPKCSYCCITKRNLDRHVINNHVREGERRGPRERRSRYRVIIDDIDMSDTVGESEKIDHHYVISPAEIENRSVVKDKANDELEGSDDKRQPIDMPDLPLLTL</sequence>
<evidence type="ECO:0000313" key="9">
    <source>
        <dbReference type="EMBL" id="VDK77201.1"/>
    </source>
</evidence>
<dbReference type="GO" id="GO:0005634">
    <property type="term" value="C:nucleus"/>
    <property type="evidence" value="ECO:0007669"/>
    <property type="project" value="TreeGrafter"/>
</dbReference>
<dbReference type="EMBL" id="UYRX01000197">
    <property type="protein sequence ID" value="VDK77201.1"/>
    <property type="molecule type" value="Genomic_DNA"/>
</dbReference>
<feature type="domain" description="C2H2-type" evidence="8">
    <location>
        <begin position="250"/>
        <end position="277"/>
    </location>
</feature>
<name>A0A3P6UIP6_LITSI</name>
<dbReference type="FunFam" id="3.30.160.60:FF:000702">
    <property type="entry name" value="Transcription factor E4F1 isoform 1"/>
    <property type="match status" value="1"/>
</dbReference>
<organism evidence="9 10">
    <name type="scientific">Litomosoides sigmodontis</name>
    <name type="common">Filarial nematode worm</name>
    <dbReference type="NCBI Taxonomy" id="42156"/>
    <lineage>
        <taxon>Eukaryota</taxon>
        <taxon>Metazoa</taxon>
        <taxon>Ecdysozoa</taxon>
        <taxon>Nematoda</taxon>
        <taxon>Chromadorea</taxon>
        <taxon>Rhabditida</taxon>
        <taxon>Spirurina</taxon>
        <taxon>Spiruromorpha</taxon>
        <taxon>Filarioidea</taxon>
        <taxon>Onchocercidae</taxon>
        <taxon>Litomosoides</taxon>
    </lineage>
</organism>
<dbReference type="SMART" id="SM00355">
    <property type="entry name" value="ZnF_C2H2"/>
    <property type="match status" value="4"/>
</dbReference>
<evidence type="ECO:0000256" key="6">
    <source>
        <dbReference type="PROSITE-ProRule" id="PRU00042"/>
    </source>
</evidence>
<dbReference type="AlphaFoldDB" id="A0A3P6UIP6"/>
<dbReference type="OrthoDB" id="8113227at2759"/>
<keyword evidence="1" id="KW-0479">Metal-binding</keyword>
<dbReference type="FunFam" id="3.30.160.60:FF:000446">
    <property type="entry name" value="Zinc finger protein"/>
    <property type="match status" value="1"/>
</dbReference>
<feature type="compositionally biased region" description="Basic and acidic residues" evidence="7">
    <location>
        <begin position="353"/>
        <end position="370"/>
    </location>
</feature>
<accession>A0A3P6UIP6</accession>
<dbReference type="PROSITE" id="PS50157">
    <property type="entry name" value="ZINC_FINGER_C2H2_2"/>
    <property type="match status" value="1"/>
</dbReference>
<keyword evidence="3 6" id="KW-0863">Zinc-finger</keyword>
<dbReference type="PANTHER" id="PTHR24393:SF136">
    <property type="entry name" value="LD28458P-RELATED"/>
    <property type="match status" value="1"/>
</dbReference>
<feature type="compositionally biased region" description="Polar residues" evidence="7">
    <location>
        <begin position="131"/>
        <end position="141"/>
    </location>
</feature>
<dbReference type="GO" id="GO:0001228">
    <property type="term" value="F:DNA-binding transcription activator activity, RNA polymerase II-specific"/>
    <property type="evidence" value="ECO:0007669"/>
    <property type="project" value="TreeGrafter"/>
</dbReference>
<keyword evidence="2" id="KW-0677">Repeat</keyword>
<evidence type="ECO:0000256" key="2">
    <source>
        <dbReference type="ARBA" id="ARBA00022737"/>
    </source>
</evidence>
<dbReference type="InterPro" id="IPR036236">
    <property type="entry name" value="Znf_C2H2_sf"/>
</dbReference>
<dbReference type="PROSITE" id="PS00028">
    <property type="entry name" value="ZINC_FINGER_C2H2_1"/>
    <property type="match status" value="2"/>
</dbReference>
<evidence type="ECO:0000256" key="5">
    <source>
        <dbReference type="ARBA" id="ARBA00023242"/>
    </source>
</evidence>
<dbReference type="Gene3D" id="3.30.160.60">
    <property type="entry name" value="Classic Zinc Finger"/>
    <property type="match status" value="2"/>
</dbReference>
<evidence type="ECO:0000256" key="3">
    <source>
        <dbReference type="ARBA" id="ARBA00022771"/>
    </source>
</evidence>
<dbReference type="Proteomes" id="UP000277928">
    <property type="component" value="Unassembled WGS sequence"/>
</dbReference>
<keyword evidence="10" id="KW-1185">Reference proteome</keyword>
<keyword evidence="5" id="KW-0539">Nucleus</keyword>
<dbReference type="GO" id="GO:0000978">
    <property type="term" value="F:RNA polymerase II cis-regulatory region sequence-specific DNA binding"/>
    <property type="evidence" value="ECO:0007669"/>
    <property type="project" value="TreeGrafter"/>
</dbReference>
<gene>
    <name evidence="9" type="ORF">NLS_LOCUS3569</name>
</gene>
<evidence type="ECO:0000256" key="7">
    <source>
        <dbReference type="SAM" id="MobiDB-lite"/>
    </source>
</evidence>
<dbReference type="Pfam" id="PF00096">
    <property type="entry name" value="zf-C2H2"/>
    <property type="match status" value="1"/>
</dbReference>
<dbReference type="SUPFAM" id="SSF57667">
    <property type="entry name" value="beta-beta-alpha zinc fingers"/>
    <property type="match status" value="1"/>
</dbReference>
<protein>
    <recommendedName>
        <fullName evidence="8">C2H2-type domain-containing protein</fullName>
    </recommendedName>
</protein>
<feature type="region of interest" description="Disordered" evidence="7">
    <location>
        <begin position="125"/>
        <end position="148"/>
    </location>
</feature>
<dbReference type="GO" id="GO:0008270">
    <property type="term" value="F:zinc ion binding"/>
    <property type="evidence" value="ECO:0007669"/>
    <property type="project" value="UniProtKB-KW"/>
</dbReference>
<dbReference type="PANTHER" id="PTHR24393">
    <property type="entry name" value="ZINC FINGER PROTEIN"/>
    <property type="match status" value="1"/>
</dbReference>
<dbReference type="InterPro" id="IPR013087">
    <property type="entry name" value="Znf_C2H2_type"/>
</dbReference>
<feature type="region of interest" description="Disordered" evidence="7">
    <location>
        <begin position="353"/>
        <end position="381"/>
    </location>
</feature>
<dbReference type="OMA" id="DHHYVIS"/>
<reference evidence="9 10" key="1">
    <citation type="submission" date="2018-08" db="EMBL/GenBank/DDBJ databases">
        <authorList>
            <person name="Laetsch R D."/>
            <person name="Stevens L."/>
            <person name="Kumar S."/>
            <person name="Blaxter L. M."/>
        </authorList>
    </citation>
    <scope>NUCLEOTIDE SEQUENCE [LARGE SCALE GENOMIC DNA]</scope>
</reference>
<dbReference type="STRING" id="42156.A0A3P6UIP6"/>